<dbReference type="AlphaFoldDB" id="A0A0C2GJW5"/>
<reference evidence="3 4" key="1">
    <citation type="submission" date="2013-12" db="EMBL/GenBank/DDBJ databases">
        <title>Draft genome of the parsitic nematode Ancylostoma duodenale.</title>
        <authorList>
            <person name="Mitreva M."/>
        </authorList>
    </citation>
    <scope>NUCLEOTIDE SEQUENCE [LARGE SCALE GENOMIC DNA]</scope>
    <source>
        <strain evidence="3 4">Zhejiang</strain>
    </source>
</reference>
<gene>
    <name evidence="3" type="ORF">ANCDUO_10617</name>
</gene>
<evidence type="ECO:0000256" key="1">
    <source>
        <dbReference type="SAM" id="MobiDB-lite"/>
    </source>
</evidence>
<dbReference type="Proteomes" id="UP000054047">
    <property type="component" value="Unassembled WGS sequence"/>
</dbReference>
<keyword evidence="2" id="KW-1133">Transmembrane helix</keyword>
<accession>A0A0C2GJW5</accession>
<proteinExistence type="predicted"/>
<keyword evidence="2" id="KW-0472">Membrane</keyword>
<evidence type="ECO:0000313" key="3">
    <source>
        <dbReference type="EMBL" id="KIH59164.1"/>
    </source>
</evidence>
<feature type="region of interest" description="Disordered" evidence="1">
    <location>
        <begin position="39"/>
        <end position="61"/>
    </location>
</feature>
<dbReference type="EMBL" id="KN732264">
    <property type="protein sequence ID" value="KIH59164.1"/>
    <property type="molecule type" value="Genomic_DNA"/>
</dbReference>
<keyword evidence="4" id="KW-1185">Reference proteome</keyword>
<dbReference type="OrthoDB" id="6232933at2759"/>
<feature type="transmembrane region" description="Helical" evidence="2">
    <location>
        <begin position="5"/>
        <end position="24"/>
    </location>
</feature>
<name>A0A0C2GJW5_9BILA</name>
<feature type="compositionally biased region" description="Basic and acidic residues" evidence="1">
    <location>
        <begin position="48"/>
        <end position="61"/>
    </location>
</feature>
<keyword evidence="2" id="KW-0812">Transmembrane</keyword>
<evidence type="ECO:0000256" key="2">
    <source>
        <dbReference type="SAM" id="Phobius"/>
    </source>
</evidence>
<evidence type="ECO:0000313" key="4">
    <source>
        <dbReference type="Proteomes" id="UP000054047"/>
    </source>
</evidence>
<protein>
    <submittedName>
        <fullName evidence="3">Uncharacterized protein</fullName>
    </submittedName>
</protein>
<organism evidence="3 4">
    <name type="scientific">Ancylostoma duodenale</name>
    <dbReference type="NCBI Taxonomy" id="51022"/>
    <lineage>
        <taxon>Eukaryota</taxon>
        <taxon>Metazoa</taxon>
        <taxon>Ecdysozoa</taxon>
        <taxon>Nematoda</taxon>
        <taxon>Chromadorea</taxon>
        <taxon>Rhabditida</taxon>
        <taxon>Rhabditina</taxon>
        <taxon>Rhabditomorpha</taxon>
        <taxon>Strongyloidea</taxon>
        <taxon>Ancylostomatidae</taxon>
        <taxon>Ancylostomatinae</taxon>
        <taxon>Ancylostoma</taxon>
    </lineage>
</organism>
<sequence length="61" mass="6574">MVPVIVGSCLAGLIVITLITYLIYRCQLPREVLQLTNSHSGSTIETSTGEHADAAKNSHHL</sequence>